<name>A0A8T3B0L6_DENNO</name>
<feature type="compositionally biased region" description="Basic residues" evidence="1">
    <location>
        <begin position="1"/>
        <end position="15"/>
    </location>
</feature>
<accession>A0A8T3B0L6</accession>
<gene>
    <name evidence="2" type="ORF">KFK09_016826</name>
</gene>
<dbReference type="Proteomes" id="UP000829196">
    <property type="component" value="Unassembled WGS sequence"/>
</dbReference>
<evidence type="ECO:0000256" key="1">
    <source>
        <dbReference type="SAM" id="MobiDB-lite"/>
    </source>
</evidence>
<dbReference type="AlphaFoldDB" id="A0A8T3B0L6"/>
<feature type="region of interest" description="Disordered" evidence="1">
    <location>
        <begin position="40"/>
        <end position="101"/>
    </location>
</feature>
<dbReference type="EMBL" id="JAGYWB010000012">
    <property type="protein sequence ID" value="KAI0501881.1"/>
    <property type="molecule type" value="Genomic_DNA"/>
</dbReference>
<keyword evidence="3" id="KW-1185">Reference proteome</keyword>
<protein>
    <submittedName>
        <fullName evidence="2">Uncharacterized protein</fullName>
    </submittedName>
</protein>
<comment type="caution">
    <text evidence="2">The sequence shown here is derived from an EMBL/GenBank/DDBJ whole genome shotgun (WGS) entry which is preliminary data.</text>
</comment>
<evidence type="ECO:0000313" key="3">
    <source>
        <dbReference type="Proteomes" id="UP000829196"/>
    </source>
</evidence>
<organism evidence="2 3">
    <name type="scientific">Dendrobium nobile</name>
    <name type="common">Orchid</name>
    <dbReference type="NCBI Taxonomy" id="94219"/>
    <lineage>
        <taxon>Eukaryota</taxon>
        <taxon>Viridiplantae</taxon>
        <taxon>Streptophyta</taxon>
        <taxon>Embryophyta</taxon>
        <taxon>Tracheophyta</taxon>
        <taxon>Spermatophyta</taxon>
        <taxon>Magnoliopsida</taxon>
        <taxon>Liliopsida</taxon>
        <taxon>Asparagales</taxon>
        <taxon>Orchidaceae</taxon>
        <taxon>Epidendroideae</taxon>
        <taxon>Malaxideae</taxon>
        <taxon>Dendrobiinae</taxon>
        <taxon>Dendrobium</taxon>
    </lineage>
</organism>
<sequence length="101" mass="10881">MGFAGKKRAKGRKLHSQPASSSAFFADFVNPIEEARERAEISLPLRRAPGATSDPTGTTSEEEVEKLHAVGGKANPRQAMASDLFEALPPRTSEAERRSST</sequence>
<feature type="region of interest" description="Disordered" evidence="1">
    <location>
        <begin position="1"/>
        <end position="23"/>
    </location>
</feature>
<evidence type="ECO:0000313" key="2">
    <source>
        <dbReference type="EMBL" id="KAI0501881.1"/>
    </source>
</evidence>
<dbReference type="SMR" id="A0A8T3B0L6"/>
<reference evidence="2" key="1">
    <citation type="journal article" date="2022" name="Front. Genet.">
        <title>Chromosome-Scale Assembly of the Dendrobium nobile Genome Provides Insights Into the Molecular Mechanism of the Biosynthesis of the Medicinal Active Ingredient of Dendrobium.</title>
        <authorList>
            <person name="Xu Q."/>
            <person name="Niu S.-C."/>
            <person name="Li K.-L."/>
            <person name="Zheng P.-J."/>
            <person name="Zhang X.-J."/>
            <person name="Jia Y."/>
            <person name="Liu Y."/>
            <person name="Niu Y.-X."/>
            <person name="Yu L.-H."/>
            <person name="Chen D.-F."/>
            <person name="Zhang G.-Q."/>
        </authorList>
    </citation>
    <scope>NUCLEOTIDE SEQUENCE</scope>
    <source>
        <tissue evidence="2">Leaf</tissue>
    </source>
</reference>
<proteinExistence type="predicted"/>